<protein>
    <submittedName>
        <fullName evidence="2">Uncharacterized protein</fullName>
    </submittedName>
</protein>
<feature type="transmembrane region" description="Helical" evidence="1">
    <location>
        <begin position="68"/>
        <end position="91"/>
    </location>
</feature>
<keyword evidence="3" id="KW-1185">Reference proteome</keyword>
<keyword evidence="1" id="KW-0812">Transmembrane</keyword>
<organism evidence="2 3">
    <name type="scientific">Lasiosphaeria miniovina</name>
    <dbReference type="NCBI Taxonomy" id="1954250"/>
    <lineage>
        <taxon>Eukaryota</taxon>
        <taxon>Fungi</taxon>
        <taxon>Dikarya</taxon>
        <taxon>Ascomycota</taxon>
        <taxon>Pezizomycotina</taxon>
        <taxon>Sordariomycetes</taxon>
        <taxon>Sordariomycetidae</taxon>
        <taxon>Sordariales</taxon>
        <taxon>Lasiosphaeriaceae</taxon>
        <taxon>Lasiosphaeria</taxon>
    </lineage>
</organism>
<evidence type="ECO:0000313" key="3">
    <source>
        <dbReference type="Proteomes" id="UP001172101"/>
    </source>
</evidence>
<reference evidence="2" key="1">
    <citation type="submission" date="2023-06" db="EMBL/GenBank/DDBJ databases">
        <title>Genome-scale phylogeny and comparative genomics of the fungal order Sordariales.</title>
        <authorList>
            <consortium name="Lawrence Berkeley National Laboratory"/>
            <person name="Hensen N."/>
            <person name="Bonometti L."/>
            <person name="Westerberg I."/>
            <person name="Brannstrom I.O."/>
            <person name="Guillou S."/>
            <person name="Cros-Aarteil S."/>
            <person name="Calhoun S."/>
            <person name="Haridas S."/>
            <person name="Kuo A."/>
            <person name="Mondo S."/>
            <person name="Pangilinan J."/>
            <person name="Riley R."/>
            <person name="LaButti K."/>
            <person name="Andreopoulos B."/>
            <person name="Lipzen A."/>
            <person name="Chen C."/>
            <person name="Yanf M."/>
            <person name="Daum C."/>
            <person name="Ng V."/>
            <person name="Clum A."/>
            <person name="Steindorff A."/>
            <person name="Ohm R."/>
            <person name="Martin F."/>
            <person name="Silar P."/>
            <person name="Natvig D."/>
            <person name="Lalanne C."/>
            <person name="Gautier V."/>
            <person name="Ament-velasquez S.L."/>
            <person name="Kruys A."/>
            <person name="Hutchinson M.I."/>
            <person name="Powell A.J."/>
            <person name="Barry K."/>
            <person name="Miller A.N."/>
            <person name="Grigoriev I.V."/>
            <person name="Debuchy R."/>
            <person name="Gladieux P."/>
            <person name="Thoren M.H."/>
            <person name="Johannesson H."/>
        </authorList>
    </citation>
    <scope>NUCLEOTIDE SEQUENCE</scope>
    <source>
        <strain evidence="2">SMH2392-1A</strain>
    </source>
</reference>
<evidence type="ECO:0000313" key="2">
    <source>
        <dbReference type="EMBL" id="KAK0712710.1"/>
    </source>
</evidence>
<name>A0AA40AB70_9PEZI</name>
<keyword evidence="1" id="KW-1133">Transmembrane helix</keyword>
<proteinExistence type="predicted"/>
<dbReference type="EMBL" id="JAUIRO010000005">
    <property type="protein sequence ID" value="KAK0712710.1"/>
    <property type="molecule type" value="Genomic_DNA"/>
</dbReference>
<dbReference type="Proteomes" id="UP001172101">
    <property type="component" value="Unassembled WGS sequence"/>
</dbReference>
<keyword evidence="1" id="KW-0472">Membrane</keyword>
<accession>A0AA40AB70</accession>
<dbReference type="GeneID" id="85317774"/>
<dbReference type="AlphaFoldDB" id="A0AA40AB70"/>
<dbReference type="RefSeq" id="XP_060294033.1">
    <property type="nucleotide sequence ID" value="XM_060434504.1"/>
</dbReference>
<evidence type="ECO:0000256" key="1">
    <source>
        <dbReference type="SAM" id="Phobius"/>
    </source>
</evidence>
<comment type="caution">
    <text evidence="2">The sequence shown here is derived from an EMBL/GenBank/DDBJ whole genome shotgun (WGS) entry which is preliminary data.</text>
</comment>
<gene>
    <name evidence="2" type="ORF">B0T26DRAFT_343992</name>
</gene>
<sequence>MFGYFSFAFLLAWAGHGKKDFGSMTFPDFVSCCLFSSFARPVLVWRVYFRVDRRYGTVQDFASHVTMFSAHCLAALLAYLLPTVLMLGFFLPARSTARDMSCFEPPSHTVSPSGGDQ</sequence>